<dbReference type="InterPro" id="IPR006911">
    <property type="entry name" value="ARM-rpt_dom"/>
</dbReference>
<feature type="compositionally biased region" description="Basic and acidic residues" evidence="2">
    <location>
        <begin position="45"/>
        <end position="56"/>
    </location>
</feature>
<dbReference type="OMA" id="TWFWAGE"/>
<dbReference type="Proteomes" id="UP000694381">
    <property type="component" value="Unassembled WGS sequence"/>
</dbReference>
<feature type="compositionally biased region" description="Basic and acidic residues" evidence="2">
    <location>
        <begin position="66"/>
        <end position="80"/>
    </location>
</feature>
<dbReference type="Pfam" id="PF04826">
    <property type="entry name" value="Arm_2"/>
    <property type="match status" value="1"/>
</dbReference>
<keyword evidence="5" id="KW-1185">Reference proteome</keyword>
<evidence type="ECO:0000259" key="3">
    <source>
        <dbReference type="Pfam" id="PF04826"/>
    </source>
</evidence>
<feature type="region of interest" description="Disordered" evidence="2">
    <location>
        <begin position="1"/>
        <end position="108"/>
    </location>
</feature>
<dbReference type="PANTHER" id="PTHR46414">
    <property type="entry name" value="PROTEIN BHLHB9-RELATED"/>
    <property type="match status" value="1"/>
</dbReference>
<feature type="region of interest" description="Disordered" evidence="2">
    <location>
        <begin position="130"/>
        <end position="211"/>
    </location>
</feature>
<feature type="domain" description="Armadillo repeat-containing" evidence="3">
    <location>
        <begin position="317"/>
        <end position="535"/>
    </location>
</feature>
<dbReference type="KEGG" id="ngi:103724739"/>
<evidence type="ECO:0000256" key="1">
    <source>
        <dbReference type="ARBA" id="ARBA00011013"/>
    </source>
</evidence>
<accession>A0A8C6R195</accession>
<dbReference type="InterPro" id="IPR016024">
    <property type="entry name" value="ARM-type_fold"/>
</dbReference>
<dbReference type="OrthoDB" id="9524277at2759"/>
<evidence type="ECO:0000313" key="4">
    <source>
        <dbReference type="Ensembl" id="ENSNGAP00000010894.1"/>
    </source>
</evidence>
<dbReference type="InterPro" id="IPR043374">
    <property type="entry name" value="GASP1-3"/>
</dbReference>
<evidence type="ECO:0000256" key="2">
    <source>
        <dbReference type="SAM" id="MobiDB-lite"/>
    </source>
</evidence>
<feature type="region of interest" description="Disordered" evidence="2">
    <location>
        <begin position="254"/>
        <end position="279"/>
    </location>
</feature>
<reference evidence="4" key="1">
    <citation type="submission" date="2025-08" db="UniProtKB">
        <authorList>
            <consortium name="Ensembl"/>
        </authorList>
    </citation>
    <scope>IDENTIFICATION</scope>
</reference>
<dbReference type="GO" id="GO:0061003">
    <property type="term" value="P:positive regulation of dendritic spine morphogenesis"/>
    <property type="evidence" value="ECO:0007669"/>
    <property type="project" value="Ensembl"/>
</dbReference>
<dbReference type="GeneTree" id="ENSGT00940000161990"/>
<name>A0A8C6R195_NANGA</name>
<dbReference type="PANTHER" id="PTHR46414:SF2">
    <property type="entry name" value="G PROTEIN-COUPLED RECEPTOR ASSOCIATED SORTING PROTEIN 3"/>
    <property type="match status" value="1"/>
</dbReference>
<gene>
    <name evidence="4" type="primary">Gprasp3</name>
</gene>
<feature type="compositionally biased region" description="Low complexity" evidence="2">
    <location>
        <begin position="31"/>
        <end position="43"/>
    </location>
</feature>
<reference evidence="4" key="2">
    <citation type="submission" date="2025-09" db="UniProtKB">
        <authorList>
            <consortium name="Ensembl"/>
        </authorList>
    </citation>
    <scope>IDENTIFICATION</scope>
</reference>
<sequence>MMGGKNKGRAQAKTEKKANVQAKAGAEKEAASVVKPAAKTTAKAKAKEGPKTDAAADTKAVSKSRAVAEVKEGTRSEPKAPLKISSDLNPKAENKATSSAYKDKTGTDTWFWAGEEASINSWFWKGEEAASPSVAKCESKTDTGAQGHTEQLEPTSGPSYKSRSGAEEEEEENVIGNWFWEGDDNSFDPNPQPVFKIVKPQPVDEINEKNRPKDWSEVTIWPKAPAVVPAVLGYRSQASCETKPSSYVVLASDEEDTQSSADKHSHSKRSSSQPIPEYPFGSDSCIQTLDEIRHQIKIREANGIKPFACPCKMECYLDSQEFEKLVSILKSTTDPLIHKIAQIAMGVHKVHPFAREFINEVGVVTLIESLLSFSSPESRKKTVITLNPPSGDERQHRVEFHVKHMCKETVSFPLNSPGQQSGLKILGQLTTESVHHYIVVSYFSELFQLLSQGNRKTRNLVLKVFLNMSENPNAARDMINMKALAALKLIFHQNEAKANLVSAVAIFINIKEHIRKGSIVVVDHVSYSTLTAIFREVKGIIEAM</sequence>
<protein>
    <submittedName>
        <fullName evidence="4">Basic helix-loop-helix domain containing, class B9</fullName>
    </submittedName>
</protein>
<dbReference type="CTD" id="80823"/>
<organism evidence="4 5">
    <name type="scientific">Nannospalax galili</name>
    <name type="common">Northern Israeli blind subterranean mole rat</name>
    <name type="synonym">Spalax galili</name>
    <dbReference type="NCBI Taxonomy" id="1026970"/>
    <lineage>
        <taxon>Eukaryota</taxon>
        <taxon>Metazoa</taxon>
        <taxon>Chordata</taxon>
        <taxon>Craniata</taxon>
        <taxon>Vertebrata</taxon>
        <taxon>Euteleostomi</taxon>
        <taxon>Mammalia</taxon>
        <taxon>Eutheria</taxon>
        <taxon>Euarchontoglires</taxon>
        <taxon>Glires</taxon>
        <taxon>Rodentia</taxon>
        <taxon>Myomorpha</taxon>
        <taxon>Muroidea</taxon>
        <taxon>Spalacidae</taxon>
        <taxon>Spalacinae</taxon>
        <taxon>Nannospalax</taxon>
    </lineage>
</organism>
<comment type="similarity">
    <text evidence="1">Belongs to the GPRASP family.</text>
</comment>
<dbReference type="GeneID" id="103724739"/>
<dbReference type="SUPFAM" id="SSF48371">
    <property type="entry name" value="ARM repeat"/>
    <property type="match status" value="1"/>
</dbReference>
<evidence type="ECO:0000313" key="5">
    <source>
        <dbReference type="Proteomes" id="UP000694381"/>
    </source>
</evidence>
<dbReference type="GO" id="GO:0042803">
    <property type="term" value="F:protein homodimerization activity"/>
    <property type="evidence" value="ECO:0007669"/>
    <property type="project" value="Ensembl"/>
</dbReference>
<dbReference type="GO" id="GO:0051965">
    <property type="term" value="P:positive regulation of synapse assembly"/>
    <property type="evidence" value="ECO:0007669"/>
    <property type="project" value="Ensembl"/>
</dbReference>
<feature type="compositionally biased region" description="Polar residues" evidence="2">
    <location>
        <begin position="142"/>
        <end position="162"/>
    </location>
</feature>
<dbReference type="GO" id="GO:0007611">
    <property type="term" value="P:learning or memory"/>
    <property type="evidence" value="ECO:0007669"/>
    <property type="project" value="Ensembl"/>
</dbReference>
<dbReference type="Ensembl" id="ENSNGAT00000016436.1">
    <property type="protein sequence ID" value="ENSNGAP00000010894.1"/>
    <property type="gene ID" value="ENSNGAG00000013197.1"/>
</dbReference>
<dbReference type="Gene3D" id="1.25.10.10">
    <property type="entry name" value="Leucine-rich Repeat Variant"/>
    <property type="match status" value="1"/>
</dbReference>
<dbReference type="InterPro" id="IPR011989">
    <property type="entry name" value="ARM-like"/>
</dbReference>
<dbReference type="AlphaFoldDB" id="A0A8C6R195"/>
<feature type="compositionally biased region" description="Basic residues" evidence="2">
    <location>
        <begin position="1"/>
        <end position="10"/>
    </location>
</feature>
<dbReference type="GO" id="GO:0005634">
    <property type="term" value="C:nucleus"/>
    <property type="evidence" value="ECO:0007669"/>
    <property type="project" value="TreeGrafter"/>
</dbReference>
<dbReference type="GO" id="GO:0005829">
    <property type="term" value="C:cytosol"/>
    <property type="evidence" value="ECO:0007669"/>
    <property type="project" value="TreeGrafter"/>
</dbReference>
<proteinExistence type="inferred from homology"/>
<dbReference type="GO" id="GO:0043524">
    <property type="term" value="P:negative regulation of neuron apoptotic process"/>
    <property type="evidence" value="ECO:0007669"/>
    <property type="project" value="Ensembl"/>
</dbReference>